<sequence length="251" mass="29413">MLSLLLFLLNKRKNMLTIEEMAINIQQGNEEVLTDLIKSYKPFVKRTVSSVCKRYINDSDDEFSIGLMAFHEAIIKYEPDKGSSLLAFSEVVIRRKIIDYIRKNQREKMIRYDFLANSMDEDAVSSIIEKRQAMEAFNEEIVAEERRDEIVMFTVKLKEYGMSFQDIIEQAPKHEDARQTAMSIARQVAGNSEWMEHLSKKKRLPLKSLENHVSVSRKTMERNRKYIIAIALLLDGDFPHLQHYIKGRFEQ</sequence>
<dbReference type="PANTHER" id="PTHR30385:SF6">
    <property type="entry name" value="RNA POLYMERASE SIGMA FACTOR SIGI"/>
    <property type="match status" value="1"/>
</dbReference>
<proteinExistence type="inferred from homology"/>
<dbReference type="GO" id="GO:0016987">
    <property type="term" value="F:sigma factor activity"/>
    <property type="evidence" value="ECO:0007669"/>
    <property type="project" value="UniProtKB-UniRule"/>
</dbReference>
<keyword evidence="6" id="KW-0346">Stress response</keyword>
<dbReference type="InterPro" id="IPR014284">
    <property type="entry name" value="RNA_pol_sigma-70_dom"/>
</dbReference>
<feature type="DNA-binding region" description="H-T-H motif" evidence="6">
    <location>
        <begin position="206"/>
        <end position="225"/>
    </location>
</feature>
<evidence type="ECO:0000256" key="1">
    <source>
        <dbReference type="ARBA" id="ARBA00022490"/>
    </source>
</evidence>
<dbReference type="Proteomes" id="UP000031938">
    <property type="component" value="Unassembled WGS sequence"/>
</dbReference>
<keyword evidence="5 6" id="KW-0804">Transcription</keyword>
<evidence type="ECO:0000313" key="9">
    <source>
        <dbReference type="Proteomes" id="UP000031938"/>
    </source>
</evidence>
<comment type="subunit">
    <text evidence="6">Interacts with RsgI.</text>
</comment>
<dbReference type="EMBL" id="JXRP01000017">
    <property type="protein sequence ID" value="KIL45857.1"/>
    <property type="molecule type" value="Genomic_DNA"/>
</dbReference>
<protein>
    <recommendedName>
        <fullName evidence="6">RNA polymerase sigma factor SigI</fullName>
    </recommendedName>
</protein>
<dbReference type="GO" id="GO:0006352">
    <property type="term" value="P:DNA-templated transcription initiation"/>
    <property type="evidence" value="ECO:0007669"/>
    <property type="project" value="UniProtKB-UniRule"/>
</dbReference>
<dbReference type="InterPro" id="IPR014244">
    <property type="entry name" value="RNA_pol_sigma-I"/>
</dbReference>
<dbReference type="HAMAP" id="MF_02064">
    <property type="entry name" value="Sigma70_SigI"/>
    <property type="match status" value="1"/>
</dbReference>
<keyword evidence="4 6" id="KW-0238">DNA-binding</keyword>
<gene>
    <name evidence="6" type="primary">sigI</name>
    <name evidence="8" type="ORF">KP78_22060</name>
</gene>
<dbReference type="SUPFAM" id="SSF88946">
    <property type="entry name" value="Sigma2 domain of RNA polymerase sigma factors"/>
    <property type="match status" value="1"/>
</dbReference>
<comment type="caution">
    <text evidence="8">The sequence shown here is derived from an EMBL/GenBank/DDBJ whole genome shotgun (WGS) entry which is preliminary data.</text>
</comment>
<comment type="function">
    <text evidence="6">Sigma factors are initiation factors that promote the attachment of RNA polymerase to specific initiation sites and are then released.</text>
</comment>
<evidence type="ECO:0000256" key="6">
    <source>
        <dbReference type="HAMAP-Rule" id="MF_02064"/>
    </source>
</evidence>
<keyword evidence="1 6" id="KW-0963">Cytoplasm</keyword>
<evidence type="ECO:0000259" key="7">
    <source>
        <dbReference type="Pfam" id="PF04542"/>
    </source>
</evidence>
<dbReference type="RefSeq" id="WP_084219960.1">
    <property type="nucleotide sequence ID" value="NZ_JXRP01000017.1"/>
</dbReference>
<dbReference type="NCBIfam" id="TIGR02937">
    <property type="entry name" value="sigma70-ECF"/>
    <property type="match status" value="1"/>
</dbReference>
<keyword evidence="3 6" id="KW-0731">Sigma factor</keyword>
<evidence type="ECO:0000256" key="4">
    <source>
        <dbReference type="ARBA" id="ARBA00023125"/>
    </source>
</evidence>
<dbReference type="GO" id="GO:0003677">
    <property type="term" value="F:DNA binding"/>
    <property type="evidence" value="ECO:0007669"/>
    <property type="project" value="UniProtKB-UniRule"/>
</dbReference>
<comment type="activity regulation">
    <text evidence="6">Negatively regulated by the anti-sigma-I factor RsgI.</text>
</comment>
<reference evidence="8 9" key="1">
    <citation type="submission" date="2015-01" db="EMBL/GenBank/DDBJ databases">
        <title>Genome sequencing of Jeotgalibacillus soli.</title>
        <authorList>
            <person name="Goh K.M."/>
            <person name="Chan K.-G."/>
            <person name="Yaakop A.S."/>
            <person name="Ee R."/>
            <person name="Gan H.M."/>
            <person name="Chan C.S."/>
        </authorList>
    </citation>
    <scope>NUCLEOTIDE SEQUENCE [LARGE SCALE GENOMIC DNA]</scope>
    <source>
        <strain evidence="8 9">P9</strain>
    </source>
</reference>
<keyword evidence="9" id="KW-1185">Reference proteome</keyword>
<dbReference type="NCBIfam" id="TIGR02895">
    <property type="entry name" value="spore_sigI"/>
    <property type="match status" value="1"/>
</dbReference>
<name>A0A0C2VA61_9BACL</name>
<organism evidence="8 9">
    <name type="scientific">Jeotgalibacillus soli</name>
    <dbReference type="NCBI Taxonomy" id="889306"/>
    <lineage>
        <taxon>Bacteria</taxon>
        <taxon>Bacillati</taxon>
        <taxon>Bacillota</taxon>
        <taxon>Bacilli</taxon>
        <taxon>Bacillales</taxon>
        <taxon>Caryophanaceae</taxon>
        <taxon>Jeotgalibacillus</taxon>
    </lineage>
</organism>
<evidence type="ECO:0000256" key="5">
    <source>
        <dbReference type="ARBA" id="ARBA00023163"/>
    </source>
</evidence>
<comment type="subcellular location">
    <subcellularLocation>
        <location evidence="6">Cytoplasm</location>
    </subcellularLocation>
</comment>
<dbReference type="Gene3D" id="1.10.1740.10">
    <property type="match status" value="1"/>
</dbReference>
<evidence type="ECO:0000313" key="8">
    <source>
        <dbReference type="EMBL" id="KIL45857.1"/>
    </source>
</evidence>
<dbReference type="AlphaFoldDB" id="A0A0C2VA61"/>
<dbReference type="STRING" id="889306.KP78_22060"/>
<dbReference type="PATRIC" id="fig|889306.3.peg.2219"/>
<dbReference type="PIRSF" id="PIRSF038953">
    <property type="entry name" value="SigI"/>
    <property type="match status" value="1"/>
</dbReference>
<feature type="short sequence motif" description="Polymerase core binding" evidence="6">
    <location>
        <begin position="61"/>
        <end position="74"/>
    </location>
</feature>
<dbReference type="InterPro" id="IPR007627">
    <property type="entry name" value="RNA_pol_sigma70_r2"/>
</dbReference>
<dbReference type="OrthoDB" id="3190733at2"/>
<dbReference type="PANTHER" id="PTHR30385">
    <property type="entry name" value="SIGMA FACTOR F FLAGELLAR"/>
    <property type="match status" value="1"/>
</dbReference>
<accession>A0A0C2VA61</accession>
<feature type="domain" description="RNA polymerase sigma-70 region 2" evidence="7">
    <location>
        <begin position="36"/>
        <end position="106"/>
    </location>
</feature>
<evidence type="ECO:0000256" key="3">
    <source>
        <dbReference type="ARBA" id="ARBA00023082"/>
    </source>
</evidence>
<keyword evidence="2 6" id="KW-0805">Transcription regulation</keyword>
<dbReference type="GO" id="GO:0005737">
    <property type="term" value="C:cytoplasm"/>
    <property type="evidence" value="ECO:0007669"/>
    <property type="project" value="UniProtKB-SubCell"/>
</dbReference>
<dbReference type="InterPro" id="IPR013325">
    <property type="entry name" value="RNA_pol_sigma_r2"/>
</dbReference>
<dbReference type="Pfam" id="PF04542">
    <property type="entry name" value="Sigma70_r2"/>
    <property type="match status" value="1"/>
</dbReference>
<evidence type="ECO:0000256" key="2">
    <source>
        <dbReference type="ARBA" id="ARBA00023015"/>
    </source>
</evidence>
<comment type="similarity">
    <text evidence="6">Belongs to the sigma-70 factor family. SigI subfamily.</text>
</comment>